<dbReference type="SUPFAM" id="SSF52129">
    <property type="entry name" value="Caspase-like"/>
    <property type="match status" value="1"/>
</dbReference>
<reference evidence="6 7" key="1">
    <citation type="submission" date="2024-02" db="EMBL/GenBank/DDBJ databases">
        <authorList>
            <person name="Daric V."/>
            <person name="Darras S."/>
        </authorList>
    </citation>
    <scope>NUCLEOTIDE SEQUENCE [LARGE SCALE GENOMIC DNA]</scope>
</reference>
<feature type="domain" description="Caspase family p10" evidence="4">
    <location>
        <begin position="199"/>
        <end position="294"/>
    </location>
</feature>
<evidence type="ECO:0000256" key="3">
    <source>
        <dbReference type="SAM" id="MobiDB-lite"/>
    </source>
</evidence>
<sequence>MSKGPMKENVLSLFSSKTYLYEINPTSVGRAFIFANSVFEDENYDSRKGSEKDEKALEDLLIKVGFKTTVYKDLDQIGFYTKIKEISKINFEEDSCMLLIVLSHGDKDTIMMHDGPVREDALYERFTADECKSLKNKPKIFLLQTCKGKKIDAKKPPSSNTKRDCIEVDAQAIPTEFTEENENSQEEDQDEDVIETEGEFSSTPAGADFIKCYATSHGYVAFRNLEHGSWFIQNFVEVFNAYLEDDTGKDIDFASLMMIVANRVANKTHRRRQKLCKQMPCTVSTLKKRIVFPKLRDMPRVRNPTNDNP</sequence>
<accession>A0ABP0GG07</accession>
<evidence type="ECO:0000313" key="6">
    <source>
        <dbReference type="EMBL" id="CAK8689115.1"/>
    </source>
</evidence>
<dbReference type="InterPro" id="IPR001309">
    <property type="entry name" value="Pept_C14_p20"/>
</dbReference>
<dbReference type="InterPro" id="IPR002138">
    <property type="entry name" value="Pept_C14_p10"/>
</dbReference>
<evidence type="ECO:0000259" key="4">
    <source>
        <dbReference type="PROSITE" id="PS50207"/>
    </source>
</evidence>
<name>A0ABP0GG07_CLALP</name>
<gene>
    <name evidence="6" type="ORF">CVLEPA_LOCUS21088</name>
</gene>
<dbReference type="PANTHER" id="PTHR22576">
    <property type="entry name" value="MUCOSA ASSOCIATED LYMPHOID TISSUE LYMPHOMA TRANSLOCATION PROTEIN 1/PARACASPASE"/>
    <property type="match status" value="1"/>
</dbReference>
<dbReference type="Proteomes" id="UP001642483">
    <property type="component" value="Unassembled WGS sequence"/>
</dbReference>
<comment type="caution">
    <text evidence="6">The sequence shown here is derived from an EMBL/GenBank/DDBJ whole genome shotgun (WGS) entry which is preliminary data.</text>
</comment>
<feature type="domain" description="Caspase family p20" evidence="5">
    <location>
        <begin position="27"/>
        <end position="150"/>
    </location>
</feature>
<dbReference type="EMBL" id="CAWYQH010000108">
    <property type="protein sequence ID" value="CAK8689115.1"/>
    <property type="molecule type" value="Genomic_DNA"/>
</dbReference>
<feature type="region of interest" description="Disordered" evidence="3">
    <location>
        <begin position="176"/>
        <end position="201"/>
    </location>
</feature>
<dbReference type="Pfam" id="PF00656">
    <property type="entry name" value="Peptidase_C14"/>
    <property type="match status" value="1"/>
</dbReference>
<evidence type="ECO:0000259" key="5">
    <source>
        <dbReference type="PROSITE" id="PS50208"/>
    </source>
</evidence>
<proteinExistence type="inferred from homology"/>
<dbReference type="PANTHER" id="PTHR22576:SF41">
    <property type="entry name" value="CASPASE 14, APOPTOSIS-RELATED CYSTEINE PEPTIDASE"/>
    <property type="match status" value="1"/>
</dbReference>
<evidence type="ECO:0000256" key="2">
    <source>
        <dbReference type="RuleBase" id="RU003971"/>
    </source>
</evidence>
<dbReference type="InterPro" id="IPR052039">
    <property type="entry name" value="Caspase-related_regulators"/>
</dbReference>
<evidence type="ECO:0000256" key="1">
    <source>
        <dbReference type="ARBA" id="ARBA00010134"/>
    </source>
</evidence>
<dbReference type="Gene3D" id="3.40.50.1460">
    <property type="match status" value="1"/>
</dbReference>
<evidence type="ECO:0000313" key="7">
    <source>
        <dbReference type="Proteomes" id="UP001642483"/>
    </source>
</evidence>
<dbReference type="PROSITE" id="PS50208">
    <property type="entry name" value="CASPASE_P20"/>
    <property type="match status" value="1"/>
</dbReference>
<dbReference type="InterPro" id="IPR029030">
    <property type="entry name" value="Caspase-like_dom_sf"/>
</dbReference>
<comment type="similarity">
    <text evidence="1 2">Belongs to the peptidase C14A family.</text>
</comment>
<dbReference type="InterPro" id="IPR015917">
    <property type="entry name" value="Pept_C14A"/>
</dbReference>
<keyword evidence="7" id="KW-1185">Reference proteome</keyword>
<dbReference type="SMART" id="SM00115">
    <property type="entry name" value="CASc"/>
    <property type="match status" value="1"/>
</dbReference>
<protein>
    <submittedName>
        <fullName evidence="6">Uncharacterized protein</fullName>
    </submittedName>
</protein>
<dbReference type="InterPro" id="IPR011600">
    <property type="entry name" value="Pept_C14_caspase"/>
</dbReference>
<feature type="compositionally biased region" description="Acidic residues" evidence="3">
    <location>
        <begin position="177"/>
        <end position="198"/>
    </location>
</feature>
<organism evidence="6 7">
    <name type="scientific">Clavelina lepadiformis</name>
    <name type="common">Light-bulb sea squirt</name>
    <name type="synonym">Ascidia lepadiformis</name>
    <dbReference type="NCBI Taxonomy" id="159417"/>
    <lineage>
        <taxon>Eukaryota</taxon>
        <taxon>Metazoa</taxon>
        <taxon>Chordata</taxon>
        <taxon>Tunicata</taxon>
        <taxon>Ascidiacea</taxon>
        <taxon>Aplousobranchia</taxon>
        <taxon>Clavelinidae</taxon>
        <taxon>Clavelina</taxon>
    </lineage>
</organism>
<dbReference type="PROSITE" id="PS50207">
    <property type="entry name" value="CASPASE_P10"/>
    <property type="match status" value="1"/>
</dbReference>
<dbReference type="PRINTS" id="PR00376">
    <property type="entry name" value="IL1BCENZYME"/>
</dbReference>